<protein>
    <submittedName>
        <fullName evidence="2">MBL fold metallo-hydrolase</fullName>
    </submittedName>
</protein>
<dbReference type="InterPro" id="IPR050855">
    <property type="entry name" value="NDM-1-like"/>
</dbReference>
<dbReference type="OrthoDB" id="9802991at2"/>
<reference evidence="2 3" key="1">
    <citation type="submission" date="2016-06" db="EMBL/GenBank/DDBJ databases">
        <title>Complete genome sequence of a deep-branching marine Gamma Proteobacterium Woeseia oceani type strain XK5.</title>
        <authorList>
            <person name="Mu D."/>
            <person name="Du Z."/>
        </authorList>
    </citation>
    <scope>NUCLEOTIDE SEQUENCE [LARGE SCALE GENOMIC DNA]</scope>
    <source>
        <strain evidence="2 3">XK5</strain>
    </source>
</reference>
<dbReference type="Proteomes" id="UP000092695">
    <property type="component" value="Chromosome"/>
</dbReference>
<keyword evidence="2" id="KW-0378">Hydrolase</keyword>
<dbReference type="PANTHER" id="PTHR42951">
    <property type="entry name" value="METALLO-BETA-LACTAMASE DOMAIN-CONTAINING"/>
    <property type="match status" value="1"/>
</dbReference>
<dbReference type="STRING" id="1548547.BA177_00075"/>
<dbReference type="CDD" id="cd07726">
    <property type="entry name" value="ST1585-like_MBL-fold"/>
    <property type="match status" value="1"/>
</dbReference>
<evidence type="ECO:0000313" key="3">
    <source>
        <dbReference type="Proteomes" id="UP000092695"/>
    </source>
</evidence>
<gene>
    <name evidence="2" type="ORF">BA177_00075</name>
</gene>
<keyword evidence="3" id="KW-1185">Reference proteome</keyword>
<dbReference type="InterPro" id="IPR037482">
    <property type="entry name" value="ST1585_MBL-fold"/>
</dbReference>
<dbReference type="InterPro" id="IPR001279">
    <property type="entry name" value="Metallo-B-lactamas"/>
</dbReference>
<dbReference type="Gene3D" id="3.60.15.10">
    <property type="entry name" value="Ribonuclease Z/Hydroxyacylglutathione hydrolase-like"/>
    <property type="match status" value="1"/>
</dbReference>
<dbReference type="AlphaFoldDB" id="A0A193LBI1"/>
<accession>A0A193LBI1</accession>
<evidence type="ECO:0000313" key="2">
    <source>
        <dbReference type="EMBL" id="ANO49823.1"/>
    </source>
</evidence>
<dbReference type="Pfam" id="PF00753">
    <property type="entry name" value="Lactamase_B"/>
    <property type="match status" value="1"/>
</dbReference>
<feature type="domain" description="Metallo-beta-lactamase" evidence="1">
    <location>
        <begin position="25"/>
        <end position="230"/>
    </location>
</feature>
<organism evidence="2 3">
    <name type="scientific">Woeseia oceani</name>
    <dbReference type="NCBI Taxonomy" id="1548547"/>
    <lineage>
        <taxon>Bacteria</taxon>
        <taxon>Pseudomonadati</taxon>
        <taxon>Pseudomonadota</taxon>
        <taxon>Gammaproteobacteria</taxon>
        <taxon>Woeseiales</taxon>
        <taxon>Woeseiaceae</taxon>
        <taxon>Woeseia</taxon>
    </lineage>
</organism>
<dbReference type="SMART" id="SM00849">
    <property type="entry name" value="Lactamase_B"/>
    <property type="match status" value="1"/>
</dbReference>
<sequence length="319" mass="35327">MTAARCTHLDHGITAVDTDYVRPLLAASHLINEGGRCAFVDTGSNHSVPFLLDALRQQELDSAAVDYVFLTHIHLDHAGGAGLLMQSLPNARAVIHPRGARHMIDPSKLIKGSQAVYGKEVFARLYGKLQAIDKERVIVAEDGQRFDLNGRELHCFYTEGHARHHYCLHDATASAVFTGDSFGVSYRELDTANGEFVFPTTTPVHFDPREAHRTVDRIIALMPAQCLLTHYSRVNDVARLAADLHQCLDDFVAMAESCRHSATRTLDLEAAMFDYLGDRAVQHGVADDEARLRAIIGMDVKLNTQGLEHWLEHGSPSDR</sequence>
<dbReference type="InterPro" id="IPR036866">
    <property type="entry name" value="RibonucZ/Hydroxyglut_hydro"/>
</dbReference>
<dbReference type="KEGG" id="woc:BA177_00075"/>
<dbReference type="EMBL" id="CP016268">
    <property type="protein sequence ID" value="ANO49823.1"/>
    <property type="molecule type" value="Genomic_DNA"/>
</dbReference>
<dbReference type="SUPFAM" id="SSF56281">
    <property type="entry name" value="Metallo-hydrolase/oxidoreductase"/>
    <property type="match status" value="1"/>
</dbReference>
<dbReference type="RefSeq" id="WP_068611618.1">
    <property type="nucleotide sequence ID" value="NZ_CP016268.1"/>
</dbReference>
<evidence type="ECO:0000259" key="1">
    <source>
        <dbReference type="SMART" id="SM00849"/>
    </source>
</evidence>
<proteinExistence type="predicted"/>
<dbReference type="GO" id="GO:0016787">
    <property type="term" value="F:hydrolase activity"/>
    <property type="evidence" value="ECO:0007669"/>
    <property type="project" value="UniProtKB-KW"/>
</dbReference>
<dbReference type="PANTHER" id="PTHR42951:SF22">
    <property type="entry name" value="METALLO BETA-LACTAMASE SUPERFAMILY LIPOPROTEIN"/>
    <property type="match status" value="1"/>
</dbReference>
<name>A0A193LBI1_9GAMM</name>